<comment type="caution">
    <text evidence="4">The sequence shown here is derived from an EMBL/GenBank/DDBJ whole genome shotgun (WGS) entry which is preliminary data.</text>
</comment>
<dbReference type="STRING" id="1121338.CLTEP_02570"/>
<feature type="region of interest" description="Disordered" evidence="2">
    <location>
        <begin position="224"/>
        <end position="252"/>
    </location>
</feature>
<dbReference type="PATRIC" id="fig|1121338.3.peg.261"/>
<organism evidence="4 5">
    <name type="scientific">Clostridium tepidiprofundi DSM 19306</name>
    <dbReference type="NCBI Taxonomy" id="1121338"/>
    <lineage>
        <taxon>Bacteria</taxon>
        <taxon>Bacillati</taxon>
        <taxon>Bacillota</taxon>
        <taxon>Clostridia</taxon>
        <taxon>Eubacteriales</taxon>
        <taxon>Clostridiaceae</taxon>
        <taxon>Clostridium</taxon>
    </lineage>
</organism>
<dbReference type="Proteomes" id="UP000075531">
    <property type="component" value="Unassembled WGS sequence"/>
</dbReference>
<evidence type="ECO:0000313" key="4">
    <source>
        <dbReference type="EMBL" id="KYH35864.1"/>
    </source>
</evidence>
<keyword evidence="5" id="KW-1185">Reference proteome</keyword>
<dbReference type="InterPro" id="IPR053162">
    <property type="entry name" value="DnaD"/>
</dbReference>
<dbReference type="InterPro" id="IPR034829">
    <property type="entry name" value="DnaD-like_sf"/>
</dbReference>
<reference evidence="4 5" key="1">
    <citation type="submission" date="2016-02" db="EMBL/GenBank/DDBJ databases">
        <title>Genome sequence of Clostridium tepidiprofundi DSM 19306.</title>
        <authorList>
            <person name="Poehlein A."/>
            <person name="Daniel R."/>
        </authorList>
    </citation>
    <scope>NUCLEOTIDE SEQUENCE [LARGE SCALE GENOMIC DNA]</scope>
    <source>
        <strain evidence="4 5">DSM 19306</strain>
    </source>
</reference>
<evidence type="ECO:0000259" key="3">
    <source>
        <dbReference type="Pfam" id="PF07261"/>
    </source>
</evidence>
<dbReference type="Pfam" id="PF07261">
    <property type="entry name" value="DnaB_2"/>
    <property type="match status" value="1"/>
</dbReference>
<sequence>MRVRKNVVEGGILAVYRVHKDKNNPYVMLNKYGIYDNRLSYKAKGILSYCLSRPDDWQFYEEEIAEHSTDGIASVRTGLKELMNAGYITRERLRDENGKFKGYEYVIYELPKCDFPKTDNPKTGKPKTENRILLNNELTNKRNKLNNEYSSSCSNKSNVEVFKHFEKCNFLISLNLLEKIAVDVEIYSKEWVMKAAEVADENGKHNYNYVKGILENWKANGIKQKKEGAKRGGARQNTGESKGKWAGFKPQKSIELTDEERAELEKELI</sequence>
<dbReference type="SUPFAM" id="SSF158499">
    <property type="entry name" value="DnaD domain-like"/>
    <property type="match status" value="1"/>
</dbReference>
<accession>A0A151B7K0</accession>
<gene>
    <name evidence="4" type="ORF">CLTEP_02570</name>
</gene>
<feature type="domain" description="DnaB/C C-terminal" evidence="3">
    <location>
        <begin position="182"/>
        <end position="227"/>
    </location>
</feature>
<evidence type="ECO:0000313" key="5">
    <source>
        <dbReference type="Proteomes" id="UP000075531"/>
    </source>
</evidence>
<evidence type="ECO:0000256" key="1">
    <source>
        <dbReference type="ARBA" id="ARBA00093462"/>
    </source>
</evidence>
<dbReference type="InterPro" id="IPR006343">
    <property type="entry name" value="DnaB/C_C"/>
</dbReference>
<dbReference type="AlphaFoldDB" id="A0A151B7K0"/>
<dbReference type="EMBL" id="LTBA01000001">
    <property type="protein sequence ID" value="KYH35864.1"/>
    <property type="molecule type" value="Genomic_DNA"/>
</dbReference>
<dbReference type="OrthoDB" id="9803733at2"/>
<proteinExistence type="inferred from homology"/>
<dbReference type="Gene3D" id="1.10.10.630">
    <property type="entry name" value="DnaD domain-like"/>
    <property type="match status" value="1"/>
</dbReference>
<protein>
    <submittedName>
        <fullName evidence="4">Replication initiation and membrane attachment</fullName>
    </submittedName>
</protein>
<evidence type="ECO:0000256" key="2">
    <source>
        <dbReference type="SAM" id="MobiDB-lite"/>
    </source>
</evidence>
<dbReference type="NCBIfam" id="TIGR01446">
    <property type="entry name" value="DnaD_dom"/>
    <property type="match status" value="1"/>
</dbReference>
<dbReference type="PANTHER" id="PTHR37293:SF9">
    <property type="entry name" value="PHI ETA ORF 22-LIKE PROTEIN"/>
    <property type="match status" value="1"/>
</dbReference>
<dbReference type="PANTHER" id="PTHR37293">
    <property type="entry name" value="PHAGE REPLICATION PROTEIN-RELATED"/>
    <property type="match status" value="1"/>
</dbReference>
<comment type="similarity">
    <text evidence="1">Belongs to the DnaB/DnaD family.</text>
</comment>
<name>A0A151B7K0_9CLOT</name>